<comment type="function">
    <text evidence="7">Mechanosensitive channel that participates in the regulation of osmotic pressure changes within the cell, opening in response to stretch forces in the membrane lipid bilayer, without the need for other proteins. Contributes to normal resistance to hypoosmotic shock. Forms an ion channel of 1.0 nanosiemens conductance with a slight preference for anions.</text>
</comment>
<dbReference type="Gene3D" id="2.30.30.60">
    <property type="match status" value="1"/>
</dbReference>
<keyword evidence="7" id="KW-0997">Cell inner membrane</keyword>
<dbReference type="InterPro" id="IPR045275">
    <property type="entry name" value="MscS_archaea/bacteria_type"/>
</dbReference>
<comment type="subcellular location">
    <subcellularLocation>
        <location evidence="7">Cell inner membrane</location>
        <topology evidence="7">Multi-pass membrane protein</topology>
    </subcellularLocation>
    <subcellularLocation>
        <location evidence="1">Cell membrane</location>
        <topology evidence="1">Multi-pass membrane protein</topology>
    </subcellularLocation>
</comment>
<evidence type="ECO:0000256" key="6">
    <source>
        <dbReference type="ARBA" id="ARBA00023136"/>
    </source>
</evidence>
<evidence type="ECO:0000259" key="9">
    <source>
        <dbReference type="Pfam" id="PF21082"/>
    </source>
</evidence>
<dbReference type="InterPro" id="IPR049142">
    <property type="entry name" value="MS_channel_1st"/>
</dbReference>
<evidence type="ECO:0000256" key="4">
    <source>
        <dbReference type="ARBA" id="ARBA00022692"/>
    </source>
</evidence>
<keyword evidence="7" id="KW-0407">Ion channel</keyword>
<dbReference type="SUPFAM" id="SSF82689">
    <property type="entry name" value="Mechanosensitive channel protein MscS (YggB), C-terminal domain"/>
    <property type="match status" value="1"/>
</dbReference>
<dbReference type="AlphaFoldDB" id="A0A853FGA2"/>
<dbReference type="Pfam" id="PF21082">
    <property type="entry name" value="MS_channel_3rd"/>
    <property type="match status" value="1"/>
</dbReference>
<comment type="subunit">
    <text evidence="7">Homoheptamer.</text>
</comment>
<name>A0A853FGA2_9BURK</name>
<dbReference type="OrthoDB" id="9809206at2"/>
<comment type="similarity">
    <text evidence="2 7">Belongs to the MscS (TC 1.A.23) family.</text>
</comment>
<keyword evidence="5 7" id="KW-1133">Transmembrane helix</keyword>
<gene>
    <name evidence="11" type="ORF">H0A68_17515</name>
</gene>
<dbReference type="Pfam" id="PF21088">
    <property type="entry name" value="MS_channel_1st"/>
    <property type="match status" value="1"/>
</dbReference>
<feature type="transmembrane region" description="Helical" evidence="7">
    <location>
        <begin position="15"/>
        <end position="39"/>
    </location>
</feature>
<evidence type="ECO:0000256" key="2">
    <source>
        <dbReference type="ARBA" id="ARBA00008017"/>
    </source>
</evidence>
<dbReference type="SUPFAM" id="SSF50182">
    <property type="entry name" value="Sm-like ribonucleoproteins"/>
    <property type="match status" value="1"/>
</dbReference>
<keyword evidence="12" id="KW-1185">Reference proteome</keyword>
<comment type="caution">
    <text evidence="7">Lacks conserved residue(s) required for the propagation of feature annotation.</text>
</comment>
<dbReference type="Gene3D" id="3.30.70.100">
    <property type="match status" value="1"/>
</dbReference>
<keyword evidence="4 7" id="KW-0812">Transmembrane</keyword>
<dbReference type="InterPro" id="IPR006685">
    <property type="entry name" value="MscS_channel_2nd"/>
</dbReference>
<keyword evidence="6 7" id="KW-0472">Membrane</keyword>
<dbReference type="PANTHER" id="PTHR30221:SF1">
    <property type="entry name" value="SMALL-CONDUCTANCE MECHANOSENSITIVE CHANNEL"/>
    <property type="match status" value="1"/>
</dbReference>
<dbReference type="GO" id="GO:0008381">
    <property type="term" value="F:mechanosensitive monoatomic ion channel activity"/>
    <property type="evidence" value="ECO:0007669"/>
    <property type="project" value="InterPro"/>
</dbReference>
<dbReference type="InterPro" id="IPR010920">
    <property type="entry name" value="LSM_dom_sf"/>
</dbReference>
<keyword evidence="3" id="KW-1003">Cell membrane</keyword>
<evidence type="ECO:0000313" key="12">
    <source>
        <dbReference type="Proteomes" id="UP000580517"/>
    </source>
</evidence>
<feature type="domain" description="Mechanosensitive ion channel MscS" evidence="8">
    <location>
        <begin position="106"/>
        <end position="173"/>
    </location>
</feature>
<accession>A0A853FGA2</accession>
<keyword evidence="7" id="KW-0813">Transport</keyword>
<keyword evidence="7" id="KW-0406">Ion transport</keyword>
<dbReference type="InterPro" id="IPR049278">
    <property type="entry name" value="MS_channel_C"/>
</dbReference>
<evidence type="ECO:0000259" key="10">
    <source>
        <dbReference type="Pfam" id="PF21088"/>
    </source>
</evidence>
<dbReference type="PANTHER" id="PTHR30221">
    <property type="entry name" value="SMALL-CONDUCTANCE MECHANOSENSITIVE CHANNEL"/>
    <property type="match status" value="1"/>
</dbReference>
<feature type="transmembrane region" description="Helical" evidence="7">
    <location>
        <begin position="88"/>
        <end position="119"/>
    </location>
</feature>
<evidence type="ECO:0000313" key="11">
    <source>
        <dbReference type="EMBL" id="NYT38682.1"/>
    </source>
</evidence>
<protein>
    <recommendedName>
        <fullName evidence="7">Small-conductance mechanosensitive channel</fullName>
    </recommendedName>
</protein>
<feature type="domain" description="Mechanosensitive ion channel MscS C-terminal" evidence="9">
    <location>
        <begin position="180"/>
        <end position="260"/>
    </location>
</feature>
<reference evidence="11 12" key="1">
    <citation type="submission" date="2020-07" db="EMBL/GenBank/DDBJ databases">
        <title>Taxonomic revisions and descriptions of new bacterial species based on genomic comparisons in the high-G+C-content subgroup of the family Alcaligenaceae.</title>
        <authorList>
            <person name="Szabo A."/>
            <person name="Felfoldi T."/>
        </authorList>
    </citation>
    <scope>NUCLEOTIDE SEQUENCE [LARGE SCALE GENOMIC DNA]</scope>
    <source>
        <strain evidence="11 12">DSM 25264</strain>
    </source>
</reference>
<evidence type="ECO:0000256" key="7">
    <source>
        <dbReference type="RuleBase" id="RU369025"/>
    </source>
</evidence>
<dbReference type="EMBL" id="JACCEW010000006">
    <property type="protein sequence ID" value="NYT38682.1"/>
    <property type="molecule type" value="Genomic_DNA"/>
</dbReference>
<dbReference type="Gene3D" id="1.10.287.1260">
    <property type="match status" value="1"/>
</dbReference>
<feature type="transmembrane region" description="Helical" evidence="7">
    <location>
        <begin position="60"/>
        <end position="82"/>
    </location>
</feature>
<evidence type="ECO:0000259" key="8">
    <source>
        <dbReference type="Pfam" id="PF00924"/>
    </source>
</evidence>
<proteinExistence type="inferred from homology"/>
<feature type="domain" description="Mechanosensitive ion channel transmembrane helices 2/3" evidence="10">
    <location>
        <begin position="71"/>
        <end position="104"/>
    </location>
</feature>
<organism evidence="11 12">
    <name type="scientific">Allopusillimonas soli</name>
    <dbReference type="NCBI Taxonomy" id="659016"/>
    <lineage>
        <taxon>Bacteria</taxon>
        <taxon>Pseudomonadati</taxon>
        <taxon>Pseudomonadota</taxon>
        <taxon>Betaproteobacteria</taxon>
        <taxon>Burkholderiales</taxon>
        <taxon>Alcaligenaceae</taxon>
        <taxon>Allopusillimonas</taxon>
    </lineage>
</organism>
<sequence>MQDFFQQVPAFMPSIQALAFNLVVTIAILVIGWTVSTVIGRGLRKLADRSPRIDPTIVPMVYTVTVWAIRVFVIIAVLARLGVQTASIIAVLGAAGLAIGLALQGTLQNIAAGIMLLALRPIRAGEYVSVKGQGDGTVAEVGLFLTKLIQFDGIHLTLPNSLVWNNPIINYSRNATRRLDIDVSVRYGDDLELAMRELRELIEHHADVLADPAPQVMVTEYRDSAAAVNMRVWVDNAKYWDLRFDLYRQAQSRLAAAGLQLPLPVREVRAHSGEPVQGV</sequence>
<dbReference type="Proteomes" id="UP000580517">
    <property type="component" value="Unassembled WGS sequence"/>
</dbReference>
<dbReference type="RefSeq" id="WP_129970667.1">
    <property type="nucleotide sequence ID" value="NZ_JACCEW010000006.1"/>
</dbReference>
<comment type="caution">
    <text evidence="11">The sequence shown here is derived from an EMBL/GenBank/DDBJ whole genome shotgun (WGS) entry which is preliminary data.</text>
</comment>
<dbReference type="InterPro" id="IPR011014">
    <property type="entry name" value="MscS_channel_TM-2"/>
</dbReference>
<dbReference type="GO" id="GO:0005886">
    <property type="term" value="C:plasma membrane"/>
    <property type="evidence" value="ECO:0007669"/>
    <property type="project" value="UniProtKB-SubCell"/>
</dbReference>
<dbReference type="Pfam" id="PF00924">
    <property type="entry name" value="MS_channel_2nd"/>
    <property type="match status" value="1"/>
</dbReference>
<evidence type="ECO:0000256" key="3">
    <source>
        <dbReference type="ARBA" id="ARBA00022475"/>
    </source>
</evidence>
<evidence type="ECO:0000256" key="1">
    <source>
        <dbReference type="ARBA" id="ARBA00004651"/>
    </source>
</evidence>
<dbReference type="InterPro" id="IPR023408">
    <property type="entry name" value="MscS_beta-dom_sf"/>
</dbReference>
<dbReference type="SUPFAM" id="SSF82861">
    <property type="entry name" value="Mechanosensitive channel protein MscS (YggB), transmembrane region"/>
    <property type="match status" value="1"/>
</dbReference>
<evidence type="ECO:0000256" key="5">
    <source>
        <dbReference type="ARBA" id="ARBA00022989"/>
    </source>
</evidence>
<dbReference type="InterPro" id="IPR011066">
    <property type="entry name" value="MscS_channel_C_sf"/>
</dbReference>